<gene>
    <name evidence="10" type="ORF">H8R02_01160</name>
</gene>
<dbReference type="InterPro" id="IPR015881">
    <property type="entry name" value="ARHD_Rieske_2Fe_2S"/>
</dbReference>
<keyword evidence="6" id="KW-0408">Iron</keyword>
<dbReference type="RefSeq" id="WP_187079513.1">
    <property type="nucleotide sequence ID" value="NZ_JACORU010000001.1"/>
</dbReference>
<evidence type="ECO:0000256" key="4">
    <source>
        <dbReference type="ARBA" id="ARBA00022964"/>
    </source>
</evidence>
<dbReference type="GO" id="GO:0005506">
    <property type="term" value="F:iron ion binding"/>
    <property type="evidence" value="ECO:0007669"/>
    <property type="project" value="InterPro"/>
</dbReference>
<evidence type="ECO:0000256" key="5">
    <source>
        <dbReference type="ARBA" id="ARBA00023002"/>
    </source>
</evidence>
<dbReference type="AlphaFoldDB" id="A0A923S0X3"/>
<comment type="caution">
    <text evidence="10">The sequence shown here is derived from an EMBL/GenBank/DDBJ whole genome shotgun (WGS) entry which is preliminary data.</text>
</comment>
<keyword evidence="2" id="KW-0001">2Fe-2S</keyword>
<evidence type="ECO:0000256" key="7">
    <source>
        <dbReference type="ARBA" id="ARBA00023014"/>
    </source>
</evidence>
<dbReference type="SUPFAM" id="SSF55961">
    <property type="entry name" value="Bet v1-like"/>
    <property type="match status" value="1"/>
</dbReference>
<dbReference type="InterPro" id="IPR015879">
    <property type="entry name" value="Ring_hydroxy_dOase_asu_C_dom"/>
</dbReference>
<dbReference type="InterPro" id="IPR001663">
    <property type="entry name" value="Rng_hydr_dOase-A"/>
</dbReference>
<dbReference type="PANTHER" id="PTHR43756:SF1">
    <property type="entry name" value="3-PHENYLPROPIONATE_CINNAMIC ACID DIOXYGENASE SUBUNIT ALPHA"/>
    <property type="match status" value="1"/>
</dbReference>
<evidence type="ECO:0000256" key="8">
    <source>
        <dbReference type="ARBA" id="ARBA00023027"/>
    </source>
</evidence>
<evidence type="ECO:0000259" key="9">
    <source>
        <dbReference type="PROSITE" id="PS51296"/>
    </source>
</evidence>
<evidence type="ECO:0000313" key="10">
    <source>
        <dbReference type="EMBL" id="MBC5763043.1"/>
    </source>
</evidence>
<evidence type="ECO:0000256" key="3">
    <source>
        <dbReference type="ARBA" id="ARBA00022723"/>
    </source>
</evidence>
<organism evidence="10 11">
    <name type="scientific">Ramlibacter albus</name>
    <dbReference type="NCBI Taxonomy" id="2079448"/>
    <lineage>
        <taxon>Bacteria</taxon>
        <taxon>Pseudomonadati</taxon>
        <taxon>Pseudomonadota</taxon>
        <taxon>Betaproteobacteria</taxon>
        <taxon>Burkholderiales</taxon>
        <taxon>Comamonadaceae</taxon>
        <taxon>Ramlibacter</taxon>
    </lineage>
</organism>
<proteinExistence type="inferred from homology"/>
<dbReference type="PROSITE" id="PS00570">
    <property type="entry name" value="RING_HYDROXYL_ALPHA"/>
    <property type="match status" value="1"/>
</dbReference>
<dbReference type="EMBL" id="JACORU010000001">
    <property type="protein sequence ID" value="MBC5763043.1"/>
    <property type="molecule type" value="Genomic_DNA"/>
</dbReference>
<keyword evidence="5" id="KW-0560">Oxidoreductase</keyword>
<keyword evidence="3" id="KW-0479">Metal-binding</keyword>
<dbReference type="SUPFAM" id="SSF50022">
    <property type="entry name" value="ISP domain"/>
    <property type="match status" value="1"/>
</dbReference>
<dbReference type="PRINTS" id="PR00090">
    <property type="entry name" value="RNGDIOXGNASE"/>
</dbReference>
<dbReference type="GO" id="GO:0051537">
    <property type="term" value="F:2 iron, 2 sulfur cluster binding"/>
    <property type="evidence" value="ECO:0007669"/>
    <property type="project" value="UniProtKB-KW"/>
</dbReference>
<reference evidence="10" key="1">
    <citation type="submission" date="2020-08" db="EMBL/GenBank/DDBJ databases">
        <title>Ramlibacter sp. GTP1 16S ribosomal RNA gene genome sequencing and assembly.</title>
        <authorList>
            <person name="Kang M."/>
        </authorList>
    </citation>
    <scope>NUCLEOTIDE SEQUENCE</scope>
    <source>
        <strain evidence="10">GTP1</strain>
    </source>
</reference>
<keyword evidence="11" id="KW-1185">Reference proteome</keyword>
<keyword evidence="7" id="KW-0411">Iron-sulfur</keyword>
<dbReference type="Pfam" id="PF00355">
    <property type="entry name" value="Rieske"/>
    <property type="match status" value="1"/>
</dbReference>
<dbReference type="InterPro" id="IPR036922">
    <property type="entry name" value="Rieske_2Fe-2S_sf"/>
</dbReference>
<dbReference type="Gene3D" id="2.102.10.10">
    <property type="entry name" value="Rieske [2Fe-2S] iron-sulphur domain"/>
    <property type="match status" value="1"/>
</dbReference>
<name>A0A923S0X3_9BURK</name>
<keyword evidence="4" id="KW-0223">Dioxygenase</keyword>
<comment type="similarity">
    <text evidence="1">Belongs to the bacterial ring-hydroxylating dioxygenase alpha subunit family.</text>
</comment>
<feature type="domain" description="Rieske" evidence="9">
    <location>
        <begin position="44"/>
        <end position="155"/>
    </location>
</feature>
<protein>
    <submittedName>
        <fullName evidence="10">Rieske 2Fe-2S domain-containing protein</fullName>
    </submittedName>
</protein>
<evidence type="ECO:0000256" key="1">
    <source>
        <dbReference type="ARBA" id="ARBA00008751"/>
    </source>
</evidence>
<keyword evidence="8" id="KW-0520">NAD</keyword>
<dbReference type="Pfam" id="PF00848">
    <property type="entry name" value="Ring_hydroxyl_A"/>
    <property type="match status" value="1"/>
</dbReference>
<accession>A0A923S0X3</accession>
<dbReference type="Proteomes" id="UP000596827">
    <property type="component" value="Unassembled WGS sequence"/>
</dbReference>
<dbReference type="Gene3D" id="3.90.380.10">
    <property type="entry name" value="Naphthalene 1,2-dioxygenase Alpha Subunit, Chain A, domain 1"/>
    <property type="match status" value="1"/>
</dbReference>
<dbReference type="PROSITE" id="PS51296">
    <property type="entry name" value="RIESKE"/>
    <property type="match status" value="1"/>
</dbReference>
<dbReference type="CDD" id="cd08879">
    <property type="entry name" value="RHO_alpha_C_AntDO-like"/>
    <property type="match status" value="1"/>
</dbReference>
<evidence type="ECO:0000313" key="11">
    <source>
        <dbReference type="Proteomes" id="UP000596827"/>
    </source>
</evidence>
<evidence type="ECO:0000256" key="6">
    <source>
        <dbReference type="ARBA" id="ARBA00023004"/>
    </source>
</evidence>
<dbReference type="GO" id="GO:0051213">
    <property type="term" value="F:dioxygenase activity"/>
    <property type="evidence" value="ECO:0007669"/>
    <property type="project" value="UniProtKB-KW"/>
</dbReference>
<evidence type="ECO:0000256" key="2">
    <source>
        <dbReference type="ARBA" id="ARBA00022714"/>
    </source>
</evidence>
<dbReference type="InterPro" id="IPR017941">
    <property type="entry name" value="Rieske_2Fe-2S"/>
</dbReference>
<dbReference type="PANTHER" id="PTHR43756">
    <property type="entry name" value="CHOLINE MONOOXYGENASE, CHLOROPLASTIC"/>
    <property type="match status" value="1"/>
</dbReference>
<sequence length="427" mass="47894">MKSRIDGLVQDGGPPGRFLVERSIFTDHDVFDREMAAIFEGGWVYLAHESQLPQPDDFVNVSLGRRSVIVARGGDGVVRAFLNACPHRGSALVRTAAGNRRMLTCPYHGWSFDSSGKNRLVKGRETGAYSEAFDAADVDLKALSHVQVYRGFVFGALANNVAPLDQHLGEAKFFIDLLVDQAPDGLEVVAGSAAYRFHGNWKLQVENGVDAYHFPVVHNNYVRILQQRQIRAQKSGIHDNVRTGFDQKAWGKEAGWHDLGQGHMLLWLVSAAPSDRPLWEQRDALAERVGPDRARWMVERQRNLSLFPNVQLMDQNSTQIRVIVPLAPDLTEVRSYCFAPRGEPAAAREKRVRQFEDFFNASGFATPDDLAVFEQVQRGCETAPEIRHGYDRGATRAGVQKQGDDAQDETMYHGFYRRWLAAMQEGE</sequence>